<name>A0AA38GX74_TAXCH</name>
<dbReference type="Proteomes" id="UP000824469">
    <property type="component" value="Unassembled WGS sequence"/>
</dbReference>
<feature type="non-terminal residue" evidence="1">
    <location>
        <position position="1"/>
    </location>
</feature>
<sequence>AEWDKILAEVEKKLEAIETLRGLIKNRLKELYPQITCKMDVLDDLSKQLENIVDTLNAKGDELGFEE</sequence>
<dbReference type="EMBL" id="JAHRHJ020000001">
    <property type="protein sequence ID" value="KAH9329342.1"/>
    <property type="molecule type" value="Genomic_DNA"/>
</dbReference>
<organism evidence="1 2">
    <name type="scientific">Taxus chinensis</name>
    <name type="common">Chinese yew</name>
    <name type="synonym">Taxus wallichiana var. chinensis</name>
    <dbReference type="NCBI Taxonomy" id="29808"/>
    <lineage>
        <taxon>Eukaryota</taxon>
        <taxon>Viridiplantae</taxon>
        <taxon>Streptophyta</taxon>
        <taxon>Embryophyta</taxon>
        <taxon>Tracheophyta</taxon>
        <taxon>Spermatophyta</taxon>
        <taxon>Pinopsida</taxon>
        <taxon>Pinidae</taxon>
        <taxon>Conifers II</taxon>
        <taxon>Cupressales</taxon>
        <taxon>Taxaceae</taxon>
        <taxon>Taxus</taxon>
    </lineage>
</organism>
<keyword evidence="2" id="KW-1185">Reference proteome</keyword>
<accession>A0AA38GX74</accession>
<proteinExistence type="predicted"/>
<evidence type="ECO:0000313" key="2">
    <source>
        <dbReference type="Proteomes" id="UP000824469"/>
    </source>
</evidence>
<protein>
    <submittedName>
        <fullName evidence="1">Uncharacterized protein</fullName>
    </submittedName>
</protein>
<comment type="caution">
    <text evidence="1">The sequence shown here is derived from an EMBL/GenBank/DDBJ whole genome shotgun (WGS) entry which is preliminary data.</text>
</comment>
<dbReference type="AlphaFoldDB" id="A0AA38GX74"/>
<reference evidence="1 2" key="1">
    <citation type="journal article" date="2021" name="Nat. Plants">
        <title>The Taxus genome provides insights into paclitaxel biosynthesis.</title>
        <authorList>
            <person name="Xiong X."/>
            <person name="Gou J."/>
            <person name="Liao Q."/>
            <person name="Li Y."/>
            <person name="Zhou Q."/>
            <person name="Bi G."/>
            <person name="Li C."/>
            <person name="Du R."/>
            <person name="Wang X."/>
            <person name="Sun T."/>
            <person name="Guo L."/>
            <person name="Liang H."/>
            <person name="Lu P."/>
            <person name="Wu Y."/>
            <person name="Zhang Z."/>
            <person name="Ro D.K."/>
            <person name="Shang Y."/>
            <person name="Huang S."/>
            <person name="Yan J."/>
        </authorList>
    </citation>
    <scope>NUCLEOTIDE SEQUENCE [LARGE SCALE GENOMIC DNA]</scope>
    <source>
        <strain evidence="1">Ta-2019</strain>
    </source>
</reference>
<evidence type="ECO:0000313" key="1">
    <source>
        <dbReference type="EMBL" id="KAH9329342.1"/>
    </source>
</evidence>
<gene>
    <name evidence="1" type="ORF">KI387_001450</name>
</gene>
<feature type="non-terminal residue" evidence="1">
    <location>
        <position position="67"/>
    </location>
</feature>